<gene>
    <name evidence="4" type="ORF">KCX82_13525</name>
</gene>
<evidence type="ECO:0000256" key="2">
    <source>
        <dbReference type="ARBA" id="ARBA00022643"/>
    </source>
</evidence>
<comment type="caution">
    <text evidence="4">The sequence shown here is derived from an EMBL/GenBank/DDBJ whole genome shotgun (WGS) entry which is preliminary data.</text>
</comment>
<organism evidence="4 5">
    <name type="scientific">Sinanaerobacter chloroacetimidivorans</name>
    <dbReference type="NCBI Taxonomy" id="2818044"/>
    <lineage>
        <taxon>Bacteria</taxon>
        <taxon>Bacillati</taxon>
        <taxon>Bacillota</taxon>
        <taxon>Clostridia</taxon>
        <taxon>Peptostreptococcales</taxon>
        <taxon>Anaerovoracaceae</taxon>
        <taxon>Sinanaerobacter</taxon>
    </lineage>
</organism>
<dbReference type="Proteomes" id="UP000675664">
    <property type="component" value="Unassembled WGS sequence"/>
</dbReference>
<reference evidence="4" key="1">
    <citation type="submission" date="2021-04" db="EMBL/GenBank/DDBJ databases">
        <title>Sinoanaerobacter chloroacetimidivorans sp. nov., an obligate anaerobic bacterium isolated from anaerobic sludge.</title>
        <authorList>
            <person name="Bao Y."/>
        </authorList>
    </citation>
    <scope>NUCLEOTIDE SEQUENCE</scope>
    <source>
        <strain evidence="4">BAD-6</strain>
    </source>
</reference>
<feature type="domain" description="NADPH-dependent FMN reductase-like" evidence="3">
    <location>
        <begin position="166"/>
        <end position="323"/>
    </location>
</feature>
<sequence>MADIILIRPHCREKSKTKRLSAILESSLAGYTYDTITTVEEFEELKNKKLLFAISLGESGINLELYGILKKIRLDRSCFEGSVGGFIVDGNSELYTKSIARELAFSANLAGCTFPGKPLVEGTRSLNNFNVVARKLDTDNLQAYMHSGHALVDSIMNFNPPRHKKPKILVLHASNYQKSNTINLWHMVHDHLGDCEVTEVSLRNGAVVDCIGCPYKTCKHFGTTGNCVYGGVIVEQVYPAIMDCDALVMLCPNYNDAISANLSAFINRLTALLRMTKFYDKYLFSIIVSGYSGSDIVAQQLISGLNMNKTFILPGRFSMLETANNAGSIYHVDGIQDRASAFANNILSYIGEV</sequence>
<proteinExistence type="predicted"/>
<dbReference type="InterPro" id="IPR051796">
    <property type="entry name" value="ISF_SsuE-like"/>
</dbReference>
<evidence type="ECO:0000313" key="5">
    <source>
        <dbReference type="Proteomes" id="UP000675664"/>
    </source>
</evidence>
<accession>A0A8J7W4H0</accession>
<dbReference type="Pfam" id="PF03358">
    <property type="entry name" value="FMN_red"/>
    <property type="match status" value="1"/>
</dbReference>
<dbReference type="PANTHER" id="PTHR43278:SF4">
    <property type="entry name" value="NAD(P)H-DEPENDENT FMN-CONTAINING OXIDOREDUCTASE YWQN-RELATED"/>
    <property type="match status" value="1"/>
</dbReference>
<dbReference type="EMBL" id="JAGSND010000009">
    <property type="protein sequence ID" value="MBR0598906.1"/>
    <property type="molecule type" value="Genomic_DNA"/>
</dbReference>
<reference evidence="4" key="2">
    <citation type="submission" date="2021-04" db="EMBL/GenBank/DDBJ databases">
        <authorList>
            <person name="Liu J."/>
        </authorList>
    </citation>
    <scope>NUCLEOTIDE SEQUENCE</scope>
    <source>
        <strain evidence="4">BAD-6</strain>
    </source>
</reference>
<dbReference type="AlphaFoldDB" id="A0A8J7W4H0"/>
<dbReference type="PANTHER" id="PTHR43278">
    <property type="entry name" value="NAD(P)H-DEPENDENT FMN-CONTAINING OXIDOREDUCTASE YWQN-RELATED"/>
    <property type="match status" value="1"/>
</dbReference>
<protein>
    <submittedName>
        <fullName evidence="4">NAD(P)H-dependent oxidoreductase</fullName>
    </submittedName>
</protein>
<dbReference type="RefSeq" id="WP_227019031.1">
    <property type="nucleotide sequence ID" value="NZ_JAGSND010000009.1"/>
</dbReference>
<keyword evidence="1" id="KW-0285">Flavoprotein</keyword>
<keyword evidence="5" id="KW-1185">Reference proteome</keyword>
<name>A0A8J7W4H0_9FIRM</name>
<dbReference type="Gene3D" id="3.40.50.360">
    <property type="match status" value="1"/>
</dbReference>
<evidence type="ECO:0000259" key="3">
    <source>
        <dbReference type="Pfam" id="PF03358"/>
    </source>
</evidence>
<evidence type="ECO:0000256" key="1">
    <source>
        <dbReference type="ARBA" id="ARBA00022630"/>
    </source>
</evidence>
<dbReference type="InterPro" id="IPR005025">
    <property type="entry name" value="FMN_Rdtase-like_dom"/>
</dbReference>
<evidence type="ECO:0000313" key="4">
    <source>
        <dbReference type="EMBL" id="MBR0598906.1"/>
    </source>
</evidence>
<keyword evidence="2" id="KW-0288">FMN</keyword>
<dbReference type="SUPFAM" id="SSF52218">
    <property type="entry name" value="Flavoproteins"/>
    <property type="match status" value="1"/>
</dbReference>
<dbReference type="InterPro" id="IPR029039">
    <property type="entry name" value="Flavoprotein-like_sf"/>
</dbReference>
<dbReference type="GO" id="GO:0016491">
    <property type="term" value="F:oxidoreductase activity"/>
    <property type="evidence" value="ECO:0007669"/>
    <property type="project" value="InterPro"/>
</dbReference>